<keyword evidence="4" id="KW-0862">Zinc</keyword>
<dbReference type="KEGG" id="rhoz:GXP67_30895"/>
<reference evidence="7 8" key="1">
    <citation type="submission" date="2020-01" db="EMBL/GenBank/DDBJ databases">
        <authorList>
            <person name="Kim M.K."/>
        </authorList>
    </citation>
    <scope>NUCLEOTIDE SEQUENCE [LARGE SCALE GENOMIC DNA]</scope>
    <source>
        <strain evidence="7 8">172606-1</strain>
    </source>
</reference>
<evidence type="ECO:0000259" key="6">
    <source>
        <dbReference type="PROSITE" id="PS50249"/>
    </source>
</evidence>
<dbReference type="EMBL" id="CP048222">
    <property type="protein sequence ID" value="QHT70743.1"/>
    <property type="molecule type" value="Genomic_DNA"/>
</dbReference>
<sequence length="156" mass="16968">MERPQTPFSLTEVAEIHLSYKSTVKPSQRPKVASSHDAYTLLHSSWDPEKLEFVEQFKILLLNRANCVLGLVEVSTGGVAGTVADPKLIFAAALKANASSIILAHNHPSGNLKPSEADLQLTRKLKEAGKFLDLPILDHLIITGESYYSFADTGAV</sequence>
<name>A0A6C0GT81_9BACT</name>
<dbReference type="AlphaFoldDB" id="A0A6C0GT81"/>
<accession>A0A6C0GT81</accession>
<dbReference type="Pfam" id="PF04002">
    <property type="entry name" value="RadC"/>
    <property type="match status" value="1"/>
</dbReference>
<evidence type="ECO:0000313" key="7">
    <source>
        <dbReference type="EMBL" id="QHT70743.1"/>
    </source>
</evidence>
<dbReference type="InterPro" id="IPR025657">
    <property type="entry name" value="RadC_JAB"/>
</dbReference>
<gene>
    <name evidence="7" type="ORF">GXP67_30895</name>
</gene>
<dbReference type="GO" id="GO:0046872">
    <property type="term" value="F:metal ion binding"/>
    <property type="evidence" value="ECO:0007669"/>
    <property type="project" value="UniProtKB-KW"/>
</dbReference>
<keyword evidence="8" id="KW-1185">Reference proteome</keyword>
<keyword evidence="2" id="KW-0479">Metal-binding</keyword>
<dbReference type="RefSeq" id="WP_162446715.1">
    <property type="nucleotide sequence ID" value="NZ_CP048222.1"/>
</dbReference>
<evidence type="ECO:0000256" key="5">
    <source>
        <dbReference type="ARBA" id="ARBA00023049"/>
    </source>
</evidence>
<dbReference type="Proteomes" id="UP000480178">
    <property type="component" value="Chromosome"/>
</dbReference>
<dbReference type="CDD" id="cd08071">
    <property type="entry name" value="MPN_DUF2466"/>
    <property type="match status" value="1"/>
</dbReference>
<evidence type="ECO:0000256" key="3">
    <source>
        <dbReference type="ARBA" id="ARBA00022801"/>
    </source>
</evidence>
<dbReference type="PROSITE" id="PS50249">
    <property type="entry name" value="MPN"/>
    <property type="match status" value="1"/>
</dbReference>
<keyword evidence="1" id="KW-0645">Protease</keyword>
<dbReference type="PANTHER" id="PTHR30471:SF3">
    <property type="entry name" value="UPF0758 PROTEIN YEES-RELATED"/>
    <property type="match status" value="1"/>
</dbReference>
<evidence type="ECO:0000256" key="2">
    <source>
        <dbReference type="ARBA" id="ARBA00022723"/>
    </source>
</evidence>
<keyword evidence="5" id="KW-0482">Metalloprotease</keyword>
<dbReference type="InterPro" id="IPR001405">
    <property type="entry name" value="UPF0758"/>
</dbReference>
<dbReference type="GO" id="GO:0008237">
    <property type="term" value="F:metallopeptidase activity"/>
    <property type="evidence" value="ECO:0007669"/>
    <property type="project" value="UniProtKB-KW"/>
</dbReference>
<organism evidence="7 8">
    <name type="scientific">Rhodocytophaga rosea</name>
    <dbReference type="NCBI Taxonomy" id="2704465"/>
    <lineage>
        <taxon>Bacteria</taxon>
        <taxon>Pseudomonadati</taxon>
        <taxon>Bacteroidota</taxon>
        <taxon>Cytophagia</taxon>
        <taxon>Cytophagales</taxon>
        <taxon>Rhodocytophagaceae</taxon>
        <taxon>Rhodocytophaga</taxon>
    </lineage>
</organism>
<dbReference type="InterPro" id="IPR020891">
    <property type="entry name" value="UPF0758_CS"/>
</dbReference>
<keyword evidence="3" id="KW-0378">Hydrolase</keyword>
<proteinExistence type="predicted"/>
<protein>
    <submittedName>
        <fullName evidence="7">JAB domain-containing protein</fullName>
    </submittedName>
</protein>
<dbReference type="InterPro" id="IPR037518">
    <property type="entry name" value="MPN"/>
</dbReference>
<dbReference type="Gene3D" id="3.40.140.10">
    <property type="entry name" value="Cytidine Deaminase, domain 2"/>
    <property type="match status" value="1"/>
</dbReference>
<evidence type="ECO:0000256" key="1">
    <source>
        <dbReference type="ARBA" id="ARBA00022670"/>
    </source>
</evidence>
<feature type="domain" description="MPN" evidence="6">
    <location>
        <begin position="31"/>
        <end position="156"/>
    </location>
</feature>
<dbReference type="PANTHER" id="PTHR30471">
    <property type="entry name" value="DNA REPAIR PROTEIN RADC"/>
    <property type="match status" value="1"/>
</dbReference>
<evidence type="ECO:0000313" key="8">
    <source>
        <dbReference type="Proteomes" id="UP000480178"/>
    </source>
</evidence>
<dbReference type="PROSITE" id="PS01302">
    <property type="entry name" value="UPF0758"/>
    <property type="match status" value="1"/>
</dbReference>
<dbReference type="GO" id="GO:0006508">
    <property type="term" value="P:proteolysis"/>
    <property type="evidence" value="ECO:0007669"/>
    <property type="project" value="UniProtKB-KW"/>
</dbReference>
<evidence type="ECO:0000256" key="4">
    <source>
        <dbReference type="ARBA" id="ARBA00022833"/>
    </source>
</evidence>